<organism evidence="9 10">
    <name type="scientific">Rhizopogon vinicolor AM-OR11-026</name>
    <dbReference type="NCBI Taxonomy" id="1314800"/>
    <lineage>
        <taxon>Eukaryota</taxon>
        <taxon>Fungi</taxon>
        <taxon>Dikarya</taxon>
        <taxon>Basidiomycota</taxon>
        <taxon>Agaricomycotina</taxon>
        <taxon>Agaricomycetes</taxon>
        <taxon>Agaricomycetidae</taxon>
        <taxon>Boletales</taxon>
        <taxon>Suillineae</taxon>
        <taxon>Rhizopogonaceae</taxon>
        <taxon>Rhizopogon</taxon>
    </lineage>
</organism>
<dbReference type="AlphaFoldDB" id="A0A1B7N9H5"/>
<keyword evidence="6" id="KW-0119">Carbohydrate metabolism</keyword>
<comment type="similarity">
    <text evidence="1 6">Belongs to the FGGY kinase family.</text>
</comment>
<dbReference type="FunCoup" id="A0A1B7N9H5">
    <property type="interactions" value="351"/>
</dbReference>
<dbReference type="OrthoDB" id="1728974at2759"/>
<comment type="catalytic activity">
    <reaction evidence="5 6">
        <text>D-xylulose + ATP = D-xylulose 5-phosphate + ADP + H(+)</text>
        <dbReference type="Rhea" id="RHEA:10964"/>
        <dbReference type="ChEBI" id="CHEBI:15378"/>
        <dbReference type="ChEBI" id="CHEBI:17140"/>
        <dbReference type="ChEBI" id="CHEBI:30616"/>
        <dbReference type="ChEBI" id="CHEBI:57737"/>
        <dbReference type="ChEBI" id="CHEBI:456216"/>
        <dbReference type="EC" id="2.7.1.17"/>
    </reaction>
</comment>
<evidence type="ECO:0000259" key="8">
    <source>
        <dbReference type="Pfam" id="PF02782"/>
    </source>
</evidence>
<dbReference type="InterPro" id="IPR018484">
    <property type="entry name" value="FGGY_N"/>
</dbReference>
<dbReference type="Proteomes" id="UP000092154">
    <property type="component" value="Unassembled WGS sequence"/>
</dbReference>
<dbReference type="Pfam" id="PF02782">
    <property type="entry name" value="FGGY_C"/>
    <property type="match status" value="1"/>
</dbReference>
<reference evidence="9 10" key="1">
    <citation type="submission" date="2016-06" db="EMBL/GenBank/DDBJ databases">
        <title>Comparative genomics of the ectomycorrhizal sister species Rhizopogon vinicolor and Rhizopogon vesiculosus (Basidiomycota: Boletales) reveals a divergence of the mating type B locus.</title>
        <authorList>
            <consortium name="DOE Joint Genome Institute"/>
            <person name="Mujic A.B."/>
            <person name="Kuo A."/>
            <person name="Tritt A."/>
            <person name="Lipzen A."/>
            <person name="Chen C."/>
            <person name="Johnson J."/>
            <person name="Sharma A."/>
            <person name="Barry K."/>
            <person name="Grigoriev I.V."/>
            <person name="Spatafora J.W."/>
        </authorList>
    </citation>
    <scope>NUCLEOTIDE SEQUENCE [LARGE SCALE GENOMIC DNA]</scope>
    <source>
        <strain evidence="9 10">AM-OR11-026</strain>
    </source>
</reference>
<keyword evidence="4 6" id="KW-0418">Kinase</keyword>
<name>A0A1B7N9H5_9AGAM</name>
<sequence>MFSPLFLGFDLSTQQLKAIVIAEDASIVHESAVHFDRDLPAYGTTNGAIKGPDEGEVTSPVRMWLEAIDLVMQRVKNAGVDLRAIAGISGAGQQHGSVYWSEEAEEALAAMDPKRSLADPGHLAPHAFALPNAPIWQDSSTTKDCRDLEATVGGPQVLADLTGSRAYERFTGPQIARIRRLKPAAYRASARISLVSSFIPSLFLGYIAPIEVSDASGMNLMNVLTCKWDDALLEACGGSELRAKIGPEPVFGGTVLGNISRWWVERWGFSPECIIAPFTGDNSATVVALSSPGDALLSLGTSTTLLLSIPPADTPPARFTTSHLLSHPTTLDAQIAMLCYKNGALAREQIRDRCAGADWARYNELVEQSPPGNSGFMGFYFPLPEIIPPGVQGEFIFQCKDNDSEEPELLHGLQPDAPQHPRAILDSQFLSIKSRIAAILPAHSPPLQRLIVTGGSSANQTIRQLAADVFGMRVYVAESKEAAGTGGAVLAKFAWWKARVGGASGSFEEMTVGTGEVERMRLVATPKVEVTKVYEGLVENYRWCEERVIQLCQT</sequence>
<dbReference type="Gene3D" id="3.30.420.40">
    <property type="match status" value="2"/>
</dbReference>
<gene>
    <name evidence="9" type="ORF">K503DRAFT_735404</name>
</gene>
<dbReference type="GO" id="GO:0005829">
    <property type="term" value="C:cytosol"/>
    <property type="evidence" value="ECO:0007669"/>
    <property type="project" value="TreeGrafter"/>
</dbReference>
<evidence type="ECO:0000256" key="1">
    <source>
        <dbReference type="ARBA" id="ARBA00009156"/>
    </source>
</evidence>
<protein>
    <recommendedName>
        <fullName evidence="6">Xylulose kinase</fullName>
        <ecNumber evidence="6">2.7.1.17</ecNumber>
    </recommendedName>
</protein>
<proteinExistence type="inferred from homology"/>
<dbReference type="InterPro" id="IPR018485">
    <property type="entry name" value="FGGY_C"/>
</dbReference>
<accession>A0A1B7N9H5</accession>
<evidence type="ECO:0000259" key="7">
    <source>
        <dbReference type="Pfam" id="PF00370"/>
    </source>
</evidence>
<dbReference type="InterPro" id="IPR042024">
    <property type="entry name" value="D-XK_euk"/>
</dbReference>
<feature type="domain" description="Carbohydrate kinase FGGY N-terminal" evidence="7">
    <location>
        <begin position="130"/>
        <end position="287"/>
    </location>
</feature>
<dbReference type="SUPFAM" id="SSF53067">
    <property type="entry name" value="Actin-like ATPase domain"/>
    <property type="match status" value="2"/>
</dbReference>
<keyword evidence="6" id="KW-0547">Nucleotide-binding</keyword>
<evidence type="ECO:0000313" key="10">
    <source>
        <dbReference type="Proteomes" id="UP000092154"/>
    </source>
</evidence>
<dbReference type="InterPro" id="IPR043129">
    <property type="entry name" value="ATPase_NBD"/>
</dbReference>
<dbReference type="InterPro" id="IPR000577">
    <property type="entry name" value="Carb_kinase_FGGY"/>
</dbReference>
<dbReference type="CDD" id="cd07776">
    <property type="entry name" value="ASKHA_NBD_FGGY_SpXK-like"/>
    <property type="match status" value="1"/>
</dbReference>
<feature type="domain" description="Carbohydrate kinase FGGY C-terminal" evidence="8">
    <location>
        <begin position="296"/>
        <end position="495"/>
    </location>
</feature>
<dbReference type="PANTHER" id="PTHR10196:SF57">
    <property type="entry name" value="XYLULOSE KINASE"/>
    <property type="match status" value="1"/>
</dbReference>
<dbReference type="Pfam" id="PF00370">
    <property type="entry name" value="FGGY_N"/>
    <property type="match status" value="1"/>
</dbReference>
<dbReference type="GO" id="GO:0004856">
    <property type="term" value="F:D-xylulokinase activity"/>
    <property type="evidence" value="ECO:0007669"/>
    <property type="project" value="UniProtKB-UniRule"/>
</dbReference>
<evidence type="ECO:0000256" key="4">
    <source>
        <dbReference type="ARBA" id="ARBA00022777"/>
    </source>
</evidence>
<keyword evidence="6" id="KW-0067">ATP-binding</keyword>
<evidence type="ECO:0000256" key="2">
    <source>
        <dbReference type="ARBA" id="ARBA00022629"/>
    </source>
</evidence>
<keyword evidence="10" id="KW-1185">Reference proteome</keyword>
<dbReference type="FunFam" id="3.30.420.40:FF:000118">
    <property type="entry name" value="Xylulose kinase 2"/>
    <property type="match status" value="1"/>
</dbReference>
<evidence type="ECO:0000256" key="5">
    <source>
        <dbReference type="ARBA" id="ARBA00048885"/>
    </source>
</evidence>
<dbReference type="PANTHER" id="PTHR10196">
    <property type="entry name" value="SUGAR KINASE"/>
    <property type="match status" value="1"/>
</dbReference>
<evidence type="ECO:0000313" key="9">
    <source>
        <dbReference type="EMBL" id="OAX41512.1"/>
    </source>
</evidence>
<dbReference type="EC" id="2.7.1.17" evidence="6"/>
<dbReference type="EMBL" id="KV448178">
    <property type="protein sequence ID" value="OAX41512.1"/>
    <property type="molecule type" value="Genomic_DNA"/>
</dbReference>
<comment type="function">
    <text evidence="6">Highly specific D-xylulose kinase which participates in the catabolism of xylose. Xylose is a major component of hemicelluloses such as xylan. Most fungi utilize D-xylose via three enzymatic reactions, xylose reductase (XR), xylitol dehydrogenase (XDH), and xylulokinase, to form xylulose 5-phosphate, which enters pentose phosphate pathway.</text>
</comment>
<dbReference type="InParanoid" id="A0A1B7N9H5"/>
<dbReference type="PIRSF" id="PIRSF000538">
    <property type="entry name" value="GlpK"/>
    <property type="match status" value="1"/>
</dbReference>
<keyword evidence="2 6" id="KW-0859">Xylose metabolism</keyword>
<evidence type="ECO:0000256" key="3">
    <source>
        <dbReference type="ARBA" id="ARBA00022679"/>
    </source>
</evidence>
<keyword evidence="3 6" id="KW-0808">Transferase</keyword>
<dbReference type="GO" id="GO:0005524">
    <property type="term" value="F:ATP binding"/>
    <property type="evidence" value="ECO:0007669"/>
    <property type="project" value="UniProtKB-UniRule"/>
</dbReference>
<dbReference type="GO" id="GO:0005997">
    <property type="term" value="P:xylulose metabolic process"/>
    <property type="evidence" value="ECO:0007669"/>
    <property type="project" value="TreeGrafter"/>
</dbReference>
<dbReference type="GO" id="GO:0042732">
    <property type="term" value="P:D-xylose metabolic process"/>
    <property type="evidence" value="ECO:0007669"/>
    <property type="project" value="UniProtKB-UniRule"/>
</dbReference>
<evidence type="ECO:0000256" key="6">
    <source>
        <dbReference type="RuleBase" id="RU367058"/>
    </source>
</evidence>
<dbReference type="STRING" id="1314800.A0A1B7N9H5"/>